<reference evidence="1" key="1">
    <citation type="submission" date="2014-09" db="EMBL/GenBank/DDBJ databases">
        <authorList>
            <person name="Magalhaes I.L.F."/>
            <person name="Oliveira U."/>
            <person name="Santos F.R."/>
            <person name="Vidigal T.H.D.A."/>
            <person name="Brescovit A.D."/>
            <person name="Santos A.J."/>
        </authorList>
    </citation>
    <scope>NUCLEOTIDE SEQUENCE</scope>
    <source>
        <tissue evidence="1">Shoot tissue taken approximately 20 cm above the soil surface</tissue>
    </source>
</reference>
<organism evidence="1">
    <name type="scientific">Arundo donax</name>
    <name type="common">Giant reed</name>
    <name type="synonym">Donax arundinaceus</name>
    <dbReference type="NCBI Taxonomy" id="35708"/>
    <lineage>
        <taxon>Eukaryota</taxon>
        <taxon>Viridiplantae</taxon>
        <taxon>Streptophyta</taxon>
        <taxon>Embryophyta</taxon>
        <taxon>Tracheophyta</taxon>
        <taxon>Spermatophyta</taxon>
        <taxon>Magnoliopsida</taxon>
        <taxon>Liliopsida</taxon>
        <taxon>Poales</taxon>
        <taxon>Poaceae</taxon>
        <taxon>PACMAD clade</taxon>
        <taxon>Arundinoideae</taxon>
        <taxon>Arundineae</taxon>
        <taxon>Arundo</taxon>
    </lineage>
</organism>
<dbReference type="AlphaFoldDB" id="A0A0A9FGP9"/>
<name>A0A0A9FGP9_ARUDO</name>
<evidence type="ECO:0000313" key="1">
    <source>
        <dbReference type="EMBL" id="JAE09301.1"/>
    </source>
</evidence>
<dbReference type="EMBL" id="GBRH01188595">
    <property type="protein sequence ID" value="JAE09301.1"/>
    <property type="molecule type" value="Transcribed_RNA"/>
</dbReference>
<protein>
    <submittedName>
        <fullName evidence="1">Uncharacterized protein</fullName>
    </submittedName>
</protein>
<sequence>MLNDKGNFSQRGHLQRPDHADMRYKCRTYAQLLQHIKVFACCLGAETGN</sequence>
<proteinExistence type="predicted"/>
<reference evidence="1" key="2">
    <citation type="journal article" date="2015" name="Data Brief">
        <title>Shoot transcriptome of the giant reed, Arundo donax.</title>
        <authorList>
            <person name="Barrero R.A."/>
            <person name="Guerrero F.D."/>
            <person name="Moolhuijzen P."/>
            <person name="Goolsby J.A."/>
            <person name="Tidwell J."/>
            <person name="Bellgard S.E."/>
            <person name="Bellgard M.I."/>
        </authorList>
    </citation>
    <scope>NUCLEOTIDE SEQUENCE</scope>
    <source>
        <tissue evidence="1">Shoot tissue taken approximately 20 cm above the soil surface</tissue>
    </source>
</reference>
<accession>A0A0A9FGP9</accession>